<evidence type="ECO:0000259" key="2">
    <source>
        <dbReference type="SMART" id="SM00093"/>
    </source>
</evidence>
<dbReference type="PROSITE" id="PS00284">
    <property type="entry name" value="SERPIN"/>
    <property type="match status" value="1"/>
</dbReference>
<evidence type="ECO:0000313" key="3">
    <source>
        <dbReference type="EMBL" id="KFW08546.1"/>
    </source>
</evidence>
<evidence type="ECO:0000313" key="4">
    <source>
        <dbReference type="Proteomes" id="UP000053806"/>
    </source>
</evidence>
<dbReference type="InterPro" id="IPR042178">
    <property type="entry name" value="Serpin_sf_1"/>
</dbReference>
<dbReference type="MEROPS" id="I04.033"/>
<protein>
    <submittedName>
        <fullName evidence="3">Serpin B10</fullName>
    </submittedName>
</protein>
<organism evidence="3 4">
    <name type="scientific">Fulmarus glacialis</name>
    <name type="common">Northern fulmar</name>
    <dbReference type="NCBI Taxonomy" id="30455"/>
    <lineage>
        <taxon>Eukaryota</taxon>
        <taxon>Metazoa</taxon>
        <taxon>Chordata</taxon>
        <taxon>Craniata</taxon>
        <taxon>Vertebrata</taxon>
        <taxon>Euteleostomi</taxon>
        <taxon>Archelosauria</taxon>
        <taxon>Archosauria</taxon>
        <taxon>Dinosauria</taxon>
        <taxon>Saurischia</taxon>
        <taxon>Theropoda</taxon>
        <taxon>Coelurosauria</taxon>
        <taxon>Aves</taxon>
        <taxon>Neognathae</taxon>
        <taxon>Neoaves</taxon>
        <taxon>Aequornithes</taxon>
        <taxon>Procellariiformes</taxon>
        <taxon>Procellariidae</taxon>
        <taxon>Fulmarus</taxon>
    </lineage>
</organism>
<gene>
    <name evidence="3" type="ORF">N327_05652</name>
</gene>
<dbReference type="InterPro" id="IPR042185">
    <property type="entry name" value="Serpin_sf_2"/>
</dbReference>
<keyword evidence="4" id="KW-1185">Reference proteome</keyword>
<dbReference type="AlphaFoldDB" id="A0A093LHW0"/>
<dbReference type="PANTHER" id="PTHR11461:SF61">
    <property type="entry name" value="PLASMINOGEN ACTIVATOR INHIBITOR 2"/>
    <property type="match status" value="1"/>
</dbReference>
<name>A0A093LHW0_FULGA</name>
<sequence length="379" mass="42694">MEALNKANTSFALDFFKHECQEDGDKNILFSPLSISSALATVYLGAKGNTADQMAKVKTGKSDDIHTGFKALNFEINQPTKNYLLKSVNQLYGEKALPFTVSLALQEYLQLARKYYNAEPQSVDFVGAADEIRRQINSRVEHQTEGKIPNLLPPGSVDSLTRLVLINALYFKGNWATKFEAEATRQRPFRINTHTTKLVPMMYLSDKFNWTYIDSVQTDILELPYVNNDLSMIILLPSDITSLQKLERELTFENLSAWTSPELMEKMKMEVYLPRFTLEEKYDLKSTLSSMGIQDAFTEGQADFTGMSENGELFLSQVFHKCYLEVSEEGTEAAAASSAALASRSLGATVIFVADHPFLFFIRHNKTKSILFLGRFSSP</sequence>
<dbReference type="InterPro" id="IPR036186">
    <property type="entry name" value="Serpin_sf"/>
</dbReference>
<dbReference type="Gene3D" id="3.30.497.10">
    <property type="entry name" value="Antithrombin, subunit I, domain 2"/>
    <property type="match status" value="1"/>
</dbReference>
<feature type="domain" description="Serpin" evidence="2">
    <location>
        <begin position="13"/>
        <end position="379"/>
    </location>
</feature>
<dbReference type="SUPFAM" id="SSF56574">
    <property type="entry name" value="Serpins"/>
    <property type="match status" value="1"/>
</dbReference>
<dbReference type="EMBL" id="KK604941">
    <property type="protein sequence ID" value="KFW08546.1"/>
    <property type="molecule type" value="Genomic_DNA"/>
</dbReference>
<dbReference type="FunFam" id="2.30.39.10:FF:000001">
    <property type="entry name" value="Serpin family B member 2"/>
    <property type="match status" value="1"/>
</dbReference>
<dbReference type="GO" id="GO:0005615">
    <property type="term" value="C:extracellular space"/>
    <property type="evidence" value="ECO:0007669"/>
    <property type="project" value="InterPro"/>
</dbReference>
<dbReference type="CDD" id="cd19956">
    <property type="entry name" value="serpinB"/>
    <property type="match status" value="1"/>
</dbReference>
<evidence type="ECO:0000256" key="1">
    <source>
        <dbReference type="ARBA" id="ARBA00006426"/>
    </source>
</evidence>
<accession>A0A093LHW0</accession>
<dbReference type="Pfam" id="PF00079">
    <property type="entry name" value="Serpin"/>
    <property type="match status" value="1"/>
</dbReference>
<dbReference type="InterPro" id="IPR023795">
    <property type="entry name" value="Serpin_CS"/>
</dbReference>
<proteinExistence type="inferred from homology"/>
<dbReference type="SMART" id="SM00093">
    <property type="entry name" value="SERPIN"/>
    <property type="match status" value="1"/>
</dbReference>
<dbReference type="Gene3D" id="2.30.39.10">
    <property type="entry name" value="Alpha-1-antitrypsin, domain 1"/>
    <property type="match status" value="1"/>
</dbReference>
<dbReference type="FunFam" id="2.10.310.10:FF:000001">
    <property type="entry name" value="Serpin family A member 1"/>
    <property type="match status" value="1"/>
</dbReference>
<comment type="similarity">
    <text evidence="1">Belongs to the serpin family. Ov-serpin subfamily.</text>
</comment>
<dbReference type="PANTHER" id="PTHR11461">
    <property type="entry name" value="SERINE PROTEASE INHIBITOR, SERPIN"/>
    <property type="match status" value="1"/>
</dbReference>
<dbReference type="InterPro" id="IPR000215">
    <property type="entry name" value="Serpin_fam"/>
</dbReference>
<dbReference type="GO" id="GO:0004867">
    <property type="term" value="F:serine-type endopeptidase inhibitor activity"/>
    <property type="evidence" value="ECO:0007669"/>
    <property type="project" value="InterPro"/>
</dbReference>
<dbReference type="InterPro" id="IPR023796">
    <property type="entry name" value="Serpin_dom"/>
</dbReference>
<dbReference type="Proteomes" id="UP000053806">
    <property type="component" value="Unassembled WGS sequence"/>
</dbReference>
<reference evidence="3 4" key="1">
    <citation type="submission" date="2014-04" db="EMBL/GenBank/DDBJ databases">
        <title>Genome evolution of avian class.</title>
        <authorList>
            <person name="Zhang G."/>
            <person name="Li C."/>
        </authorList>
    </citation>
    <scope>NUCLEOTIDE SEQUENCE [LARGE SCALE GENOMIC DNA]</scope>
    <source>
        <strain evidence="3">BGI_N327</strain>
    </source>
</reference>